<evidence type="ECO:0000256" key="1">
    <source>
        <dbReference type="ARBA" id="ARBA00004229"/>
    </source>
</evidence>
<proteinExistence type="inferred from homology"/>
<sequence length="434" mass="46318">MAVYSLITSATVPKSSSFYPKPPTNSNFTLFKSTPFLRRNPNFKLFPISSHLLQNPNENVSSKFFIDKDLSSFKDSLFILCTSLALSFSLYLTDVDPALAFVVTSPRKLQTDELATVRLFQENTPSVVYITNLAVRQDAFTLDVLEVPQGSGSGFVWDKDGHIVTNYHVIRGASDLRVTLADQSTFEAKVVGFDQDKDVAVLSVDAPKEKLRPIPVGVSADLLVGQKVFAIGNPFGLDHTLTTGVISGLRREISSAATGRPIQDVIQTDAAINPGNSGGPLLDSSGSLIGINTAIYSPSGASSGVGFSIPVDTVGGIVDQLVKFGKVTRPILGIKFAPDQSVEQLGVSGVLVLDAPPNGPAGKAGLLATKRDSYGRLILGDIITSVNGKKVSNGSDLYRILDQCNVGDEVTVEVLRGDHKEKIPVVLEPKADET</sequence>
<dbReference type="PROSITE" id="PS50106">
    <property type="entry name" value="PDZ"/>
    <property type="match status" value="1"/>
</dbReference>
<evidence type="ECO:0000256" key="5">
    <source>
        <dbReference type="ARBA" id="ARBA00022670"/>
    </source>
</evidence>
<dbReference type="InterPro" id="IPR043504">
    <property type="entry name" value="Peptidase_S1_PA_chymotrypsin"/>
</dbReference>
<keyword evidence="3" id="KW-0150">Chloroplast</keyword>
<keyword evidence="4" id="KW-0934">Plastid</keyword>
<dbReference type="Pfam" id="PF13365">
    <property type="entry name" value="Trypsin_2"/>
    <property type="match status" value="1"/>
</dbReference>
<comment type="caution">
    <text evidence="10">The sequence shown here is derived from an EMBL/GenBank/DDBJ whole genome shotgun (WGS) entry which is preliminary data.</text>
</comment>
<dbReference type="InterPro" id="IPR039382">
    <property type="entry name" value="DEGP1/8_PDZ_dom"/>
</dbReference>
<dbReference type="FunFam" id="2.40.10.10:FF:000001">
    <property type="entry name" value="Periplasmic serine protease DegS"/>
    <property type="match status" value="1"/>
</dbReference>
<dbReference type="InterPro" id="IPR001940">
    <property type="entry name" value="Peptidase_S1C"/>
</dbReference>
<organism evidence="10 11">
    <name type="scientific">Papaver atlanticum</name>
    <dbReference type="NCBI Taxonomy" id="357466"/>
    <lineage>
        <taxon>Eukaryota</taxon>
        <taxon>Viridiplantae</taxon>
        <taxon>Streptophyta</taxon>
        <taxon>Embryophyta</taxon>
        <taxon>Tracheophyta</taxon>
        <taxon>Spermatophyta</taxon>
        <taxon>Magnoliopsida</taxon>
        <taxon>Ranunculales</taxon>
        <taxon>Papaveraceae</taxon>
        <taxon>Papaveroideae</taxon>
        <taxon>Papaver</taxon>
    </lineage>
</organism>
<evidence type="ECO:0000259" key="9">
    <source>
        <dbReference type="PROSITE" id="PS50106"/>
    </source>
</evidence>
<dbReference type="Gene3D" id="2.40.10.10">
    <property type="entry name" value="Trypsin-like serine proteases"/>
    <property type="match status" value="2"/>
</dbReference>
<dbReference type="GO" id="GO:0010206">
    <property type="term" value="P:photosystem II repair"/>
    <property type="evidence" value="ECO:0007669"/>
    <property type="project" value="UniProtKB-ARBA"/>
</dbReference>
<evidence type="ECO:0000256" key="3">
    <source>
        <dbReference type="ARBA" id="ARBA00022528"/>
    </source>
</evidence>
<dbReference type="AlphaFoldDB" id="A0AAD4RXR5"/>
<evidence type="ECO:0000256" key="6">
    <source>
        <dbReference type="ARBA" id="ARBA00022801"/>
    </source>
</evidence>
<dbReference type="EMBL" id="JAJJMB010017545">
    <property type="protein sequence ID" value="KAI3837709.1"/>
    <property type="molecule type" value="Genomic_DNA"/>
</dbReference>
<feature type="domain" description="PDZ" evidence="9">
    <location>
        <begin position="321"/>
        <end position="418"/>
    </location>
</feature>
<comment type="subcellular location">
    <subcellularLocation>
        <location evidence="1">Plastid</location>
        <location evidence="1">Chloroplast</location>
    </subcellularLocation>
</comment>
<dbReference type="PANTHER" id="PTHR43343">
    <property type="entry name" value="PEPTIDASE S12"/>
    <property type="match status" value="1"/>
</dbReference>
<name>A0AAD4RXR5_9MAGN</name>
<dbReference type="SUPFAM" id="SSF50494">
    <property type="entry name" value="Trypsin-like serine proteases"/>
    <property type="match status" value="1"/>
</dbReference>
<dbReference type="SMART" id="SM00228">
    <property type="entry name" value="PDZ"/>
    <property type="match status" value="1"/>
</dbReference>
<dbReference type="PANTHER" id="PTHR43343:SF2">
    <property type="entry name" value="PDZ DOMAIN-CONTAINING PROTEIN"/>
    <property type="match status" value="1"/>
</dbReference>
<comment type="similarity">
    <text evidence="2">Belongs to the peptidase S1C family.</text>
</comment>
<evidence type="ECO:0000313" key="11">
    <source>
        <dbReference type="Proteomes" id="UP001202328"/>
    </source>
</evidence>
<evidence type="ECO:0000256" key="8">
    <source>
        <dbReference type="ARBA" id="ARBA00022946"/>
    </source>
</evidence>
<accession>A0AAD4RXR5</accession>
<evidence type="ECO:0000256" key="4">
    <source>
        <dbReference type="ARBA" id="ARBA00022640"/>
    </source>
</evidence>
<keyword evidence="7" id="KW-0720">Serine protease</keyword>
<keyword evidence="11" id="KW-1185">Reference proteome</keyword>
<dbReference type="FunFam" id="2.40.10.10:FF:000103">
    <property type="entry name" value="Protease Do-like 1, chloroplastic"/>
    <property type="match status" value="1"/>
</dbReference>
<evidence type="ECO:0000256" key="7">
    <source>
        <dbReference type="ARBA" id="ARBA00022825"/>
    </source>
</evidence>
<protein>
    <recommendedName>
        <fullName evidence="9">PDZ domain-containing protein</fullName>
    </recommendedName>
</protein>
<dbReference type="InterPro" id="IPR051201">
    <property type="entry name" value="Chloro_Bact_Ser_Proteases"/>
</dbReference>
<dbReference type="Proteomes" id="UP001202328">
    <property type="component" value="Unassembled WGS sequence"/>
</dbReference>
<dbReference type="Gene3D" id="2.30.42.10">
    <property type="match status" value="1"/>
</dbReference>
<dbReference type="PRINTS" id="PR00834">
    <property type="entry name" value="PROTEASES2C"/>
</dbReference>
<dbReference type="CDD" id="cd00990">
    <property type="entry name" value="cpPDZ_AtDEGP1-like"/>
    <property type="match status" value="1"/>
</dbReference>
<keyword evidence="5" id="KW-0645">Protease</keyword>
<dbReference type="Pfam" id="PF13180">
    <property type="entry name" value="PDZ_2"/>
    <property type="match status" value="1"/>
</dbReference>
<dbReference type="InterPro" id="IPR001478">
    <property type="entry name" value="PDZ"/>
</dbReference>
<keyword evidence="6" id="KW-0378">Hydrolase</keyword>
<reference evidence="10" key="1">
    <citation type="submission" date="2022-04" db="EMBL/GenBank/DDBJ databases">
        <title>A functionally conserved STORR gene fusion in Papaver species that diverged 16.8 million years ago.</title>
        <authorList>
            <person name="Catania T."/>
        </authorList>
    </citation>
    <scope>NUCLEOTIDE SEQUENCE</scope>
    <source>
        <strain evidence="10">S-188037</strain>
    </source>
</reference>
<evidence type="ECO:0000313" key="10">
    <source>
        <dbReference type="EMBL" id="KAI3837709.1"/>
    </source>
</evidence>
<dbReference type="InterPro" id="IPR009003">
    <property type="entry name" value="Peptidase_S1_PA"/>
</dbReference>
<dbReference type="InterPro" id="IPR036034">
    <property type="entry name" value="PDZ_sf"/>
</dbReference>
<evidence type="ECO:0000256" key="2">
    <source>
        <dbReference type="ARBA" id="ARBA00010541"/>
    </source>
</evidence>
<keyword evidence="8" id="KW-0809">Transit peptide</keyword>
<dbReference type="GO" id="GO:0009534">
    <property type="term" value="C:chloroplast thylakoid"/>
    <property type="evidence" value="ECO:0007669"/>
    <property type="project" value="UniProtKB-ARBA"/>
</dbReference>
<dbReference type="GO" id="GO:0004252">
    <property type="term" value="F:serine-type endopeptidase activity"/>
    <property type="evidence" value="ECO:0007669"/>
    <property type="project" value="InterPro"/>
</dbReference>
<dbReference type="SUPFAM" id="SSF50156">
    <property type="entry name" value="PDZ domain-like"/>
    <property type="match status" value="1"/>
</dbReference>
<gene>
    <name evidence="10" type="ORF">MKW98_027068</name>
</gene>
<dbReference type="GO" id="GO:0006508">
    <property type="term" value="P:proteolysis"/>
    <property type="evidence" value="ECO:0007669"/>
    <property type="project" value="UniProtKB-KW"/>
</dbReference>